<proteinExistence type="predicted"/>
<protein>
    <submittedName>
        <fullName evidence="2">Uncharacterized protein</fullName>
    </submittedName>
</protein>
<name>A0A6B0UXG4_IXORI</name>
<feature type="region of interest" description="Disordered" evidence="1">
    <location>
        <begin position="84"/>
        <end position="122"/>
    </location>
</feature>
<sequence>MSTSGSLPEALFTVQVMAPLPACLASTVMLYSSPMVTLSSLVSSEILHLSACPVGTASTVAGELGTSLPPYLTATWCLPTSLKTHSDRKVPSSLSTTRALRGTPSGPLTTTSASPTPASRASMVNSCGRLAGTGLPPRPTSFTFWGSQVGRTFMRNGLPGMSWLA</sequence>
<reference evidence="2" key="1">
    <citation type="submission" date="2019-12" db="EMBL/GenBank/DDBJ databases">
        <title>An insight into the sialome of adult female Ixodes ricinus ticks feeding for 6 days.</title>
        <authorList>
            <person name="Perner J."/>
            <person name="Ribeiro J.M.C."/>
        </authorList>
    </citation>
    <scope>NUCLEOTIDE SEQUENCE</scope>
    <source>
        <strain evidence="2">Semi-engorged</strain>
        <tissue evidence="2">Salivary glands</tissue>
    </source>
</reference>
<evidence type="ECO:0000256" key="1">
    <source>
        <dbReference type="SAM" id="MobiDB-lite"/>
    </source>
</evidence>
<dbReference type="EMBL" id="GIFC01012454">
    <property type="protein sequence ID" value="MXU94537.1"/>
    <property type="molecule type" value="Transcribed_RNA"/>
</dbReference>
<dbReference type="AlphaFoldDB" id="A0A6B0UXG4"/>
<organism evidence="2">
    <name type="scientific">Ixodes ricinus</name>
    <name type="common">Common tick</name>
    <name type="synonym">Acarus ricinus</name>
    <dbReference type="NCBI Taxonomy" id="34613"/>
    <lineage>
        <taxon>Eukaryota</taxon>
        <taxon>Metazoa</taxon>
        <taxon>Ecdysozoa</taxon>
        <taxon>Arthropoda</taxon>
        <taxon>Chelicerata</taxon>
        <taxon>Arachnida</taxon>
        <taxon>Acari</taxon>
        <taxon>Parasitiformes</taxon>
        <taxon>Ixodida</taxon>
        <taxon>Ixodoidea</taxon>
        <taxon>Ixodidae</taxon>
        <taxon>Ixodinae</taxon>
        <taxon>Ixodes</taxon>
    </lineage>
</organism>
<accession>A0A6B0UXG4</accession>
<evidence type="ECO:0000313" key="2">
    <source>
        <dbReference type="EMBL" id="MXU94537.1"/>
    </source>
</evidence>
<feature type="compositionally biased region" description="Low complexity" evidence="1">
    <location>
        <begin position="100"/>
        <end position="122"/>
    </location>
</feature>